<dbReference type="RefSeq" id="WP_378256238.1">
    <property type="nucleotide sequence ID" value="NZ_JBHSIT010000004.1"/>
</dbReference>
<reference evidence="4" key="1">
    <citation type="journal article" date="2019" name="Int. J. Syst. Evol. Microbiol.">
        <title>The Global Catalogue of Microorganisms (GCM) 10K type strain sequencing project: providing services to taxonomists for standard genome sequencing and annotation.</title>
        <authorList>
            <consortium name="The Broad Institute Genomics Platform"/>
            <consortium name="The Broad Institute Genome Sequencing Center for Infectious Disease"/>
            <person name="Wu L."/>
            <person name="Ma J."/>
        </authorList>
    </citation>
    <scope>NUCLEOTIDE SEQUENCE [LARGE SCALE GENOMIC DNA]</scope>
    <source>
        <strain evidence="4">KLKA75</strain>
    </source>
</reference>
<dbReference type="InterPro" id="IPR024078">
    <property type="entry name" value="LmbE-like_dom_sf"/>
</dbReference>
<comment type="caution">
    <text evidence="3">The sequence shown here is derived from an EMBL/GenBank/DDBJ whole genome shotgun (WGS) entry which is preliminary data.</text>
</comment>
<keyword evidence="1" id="KW-0862">Zinc</keyword>
<dbReference type="PANTHER" id="PTHR12993">
    <property type="entry name" value="N-ACETYLGLUCOSAMINYL-PHOSPHATIDYLINOSITOL DE-N-ACETYLASE-RELATED"/>
    <property type="match status" value="1"/>
</dbReference>
<protein>
    <submittedName>
        <fullName evidence="3">PIG-L deacetylase family protein</fullName>
        <ecNumber evidence="3">3.5.1.-</ecNumber>
    </submittedName>
</protein>
<name>A0ABV9TY51_9ACTN</name>
<evidence type="ECO:0000313" key="3">
    <source>
        <dbReference type="EMBL" id="MFC4909061.1"/>
    </source>
</evidence>
<dbReference type="InterPro" id="IPR003737">
    <property type="entry name" value="GlcNAc_PI_deacetylase-related"/>
</dbReference>
<dbReference type="SUPFAM" id="SSF102588">
    <property type="entry name" value="LmbE-like"/>
    <property type="match status" value="1"/>
</dbReference>
<proteinExistence type="predicted"/>
<dbReference type="EC" id="3.5.1.-" evidence="3"/>
<dbReference type="Pfam" id="PF02585">
    <property type="entry name" value="PIG-L"/>
    <property type="match status" value="1"/>
</dbReference>
<accession>A0ABV9TY51</accession>
<gene>
    <name evidence="3" type="ORF">ACFPCY_17185</name>
</gene>
<dbReference type="Proteomes" id="UP001595872">
    <property type="component" value="Unassembled WGS sequence"/>
</dbReference>
<dbReference type="Gene3D" id="3.40.50.10320">
    <property type="entry name" value="LmbE-like"/>
    <property type="match status" value="1"/>
</dbReference>
<keyword evidence="3" id="KW-0378">Hydrolase</keyword>
<dbReference type="PANTHER" id="PTHR12993:SF26">
    <property type="entry name" value="1D-MYO-INOSITOL 2-ACETAMIDO-2-DEOXY-ALPHA-D-GLUCOPYRANOSIDE DEACETYLASE"/>
    <property type="match status" value="1"/>
</dbReference>
<sequence>MRRTCVFFHAHPDDEALLTAGAMARLAAEGHRVVLVVATAGERGLTAAEGAVAEGAVAEGAVAEGAVAGREAGGGEIRRARLGIVRTAELHASARALGCERVVLLGYEDSGLDGDAPGGFARAHVAVAAAELAELLRQEAADLLVVYDPVGGYGHPDHVQVHRVGTEAARMAGTPVVLEATVDRDLLLRVLRGLARCRLLPKPVDVASFENAYTPGAEITHRVPVGRFAAAKRAAMAAHATQTTGGDSVRTLAALLRLPGPLFRRVLGTEWYVRRDVPRGTVLRHPLEAWPRPSADHDPAPDGGTWPRRSGDHDSAPDGGTWPRRSGDQDPMPDGPAVVADSAGL</sequence>
<evidence type="ECO:0000256" key="2">
    <source>
        <dbReference type="SAM" id="MobiDB-lite"/>
    </source>
</evidence>
<dbReference type="GO" id="GO:0016787">
    <property type="term" value="F:hydrolase activity"/>
    <property type="evidence" value="ECO:0007669"/>
    <property type="project" value="UniProtKB-KW"/>
</dbReference>
<evidence type="ECO:0000313" key="4">
    <source>
        <dbReference type="Proteomes" id="UP001595872"/>
    </source>
</evidence>
<dbReference type="EMBL" id="JBHSIT010000004">
    <property type="protein sequence ID" value="MFC4909061.1"/>
    <property type="molecule type" value="Genomic_DNA"/>
</dbReference>
<organism evidence="3 4">
    <name type="scientific">Actinomadura gamaensis</name>
    <dbReference type="NCBI Taxonomy" id="1763541"/>
    <lineage>
        <taxon>Bacteria</taxon>
        <taxon>Bacillati</taxon>
        <taxon>Actinomycetota</taxon>
        <taxon>Actinomycetes</taxon>
        <taxon>Streptosporangiales</taxon>
        <taxon>Thermomonosporaceae</taxon>
        <taxon>Actinomadura</taxon>
    </lineage>
</organism>
<keyword evidence="4" id="KW-1185">Reference proteome</keyword>
<evidence type="ECO:0000256" key="1">
    <source>
        <dbReference type="ARBA" id="ARBA00022833"/>
    </source>
</evidence>
<feature type="region of interest" description="Disordered" evidence="2">
    <location>
        <begin position="288"/>
        <end position="345"/>
    </location>
</feature>